<dbReference type="InterPro" id="IPR000073">
    <property type="entry name" value="AB_hydrolase_1"/>
</dbReference>
<dbReference type="PANTHER" id="PTHR37946">
    <property type="entry name" value="SLL1969 PROTEIN"/>
    <property type="match status" value="1"/>
</dbReference>
<keyword evidence="4" id="KW-1185">Reference proteome</keyword>
<accession>A0A3E0H379</accession>
<dbReference type="SUPFAM" id="SSF53474">
    <property type="entry name" value="alpha/beta-Hydrolases"/>
    <property type="match status" value="1"/>
</dbReference>
<gene>
    <name evidence="3" type="ORF">DFR26_1821</name>
</gene>
<keyword evidence="1" id="KW-0472">Membrane</keyword>
<evidence type="ECO:0000256" key="1">
    <source>
        <dbReference type="SAM" id="Phobius"/>
    </source>
</evidence>
<dbReference type="RefSeq" id="WP_116208647.1">
    <property type="nucleotide sequence ID" value="NZ_QUNR01000004.1"/>
</dbReference>
<feature type="transmembrane region" description="Helical" evidence="1">
    <location>
        <begin position="42"/>
        <end position="63"/>
    </location>
</feature>
<comment type="caution">
    <text evidence="3">The sequence shown here is derived from an EMBL/GenBank/DDBJ whole genome shotgun (WGS) entry which is preliminary data.</text>
</comment>
<keyword evidence="1" id="KW-1133">Transmembrane helix</keyword>
<dbReference type="GO" id="GO:0016787">
    <property type="term" value="F:hydrolase activity"/>
    <property type="evidence" value="ECO:0007669"/>
    <property type="project" value="UniProtKB-KW"/>
</dbReference>
<dbReference type="Pfam" id="PF12697">
    <property type="entry name" value="Abhydrolase_6"/>
    <property type="match status" value="1"/>
</dbReference>
<dbReference type="AlphaFoldDB" id="A0A3E0H379"/>
<protein>
    <submittedName>
        <fullName evidence="3">Triacylglycerol esterase/lipase EstA (Alpha/beta hydrolase family)</fullName>
    </submittedName>
</protein>
<name>A0A3E0H379_9GAMM</name>
<dbReference type="OrthoDB" id="2004167at2"/>
<evidence type="ECO:0000259" key="2">
    <source>
        <dbReference type="Pfam" id="PF12697"/>
    </source>
</evidence>
<keyword evidence="1" id="KW-0812">Transmembrane</keyword>
<feature type="transmembrane region" description="Helical" evidence="1">
    <location>
        <begin position="91"/>
        <end position="109"/>
    </location>
</feature>
<organism evidence="3 4">
    <name type="scientific">Paraperlucidibaca baekdonensis</name>
    <dbReference type="NCBI Taxonomy" id="748120"/>
    <lineage>
        <taxon>Bacteria</taxon>
        <taxon>Pseudomonadati</taxon>
        <taxon>Pseudomonadota</taxon>
        <taxon>Gammaproteobacteria</taxon>
        <taxon>Moraxellales</taxon>
        <taxon>Moraxellaceae</taxon>
        <taxon>Paraperlucidibaca</taxon>
    </lineage>
</organism>
<evidence type="ECO:0000313" key="3">
    <source>
        <dbReference type="EMBL" id="REH36687.1"/>
    </source>
</evidence>
<feature type="domain" description="AB hydrolase-1" evidence="2">
    <location>
        <begin position="124"/>
        <end position="232"/>
    </location>
</feature>
<dbReference type="Gene3D" id="3.40.50.1820">
    <property type="entry name" value="alpha/beta hydrolase"/>
    <property type="match status" value="1"/>
</dbReference>
<sequence>MITEQGFSGHGRGFLKALLIELLLYVLIATVAVGLGGSLLSVVLSCIGVFALLRLLMVMGNVIPTYKHRSPLRAEHEIGCFTTLAMLLREWWAALLTYPFLFALEPWLVPTNPPRGAMHRGEPIVLVPGFFTNRGYLWAWRRFLIKQGYGQVYAVSPEPIFHSVEKNAEHLARFVEEVLVDTGAKRVILLGHSMGGLVIRLYLHRFGGMPKAALAVAVGSPFSGTVLAEGKEGLGPIVAQLTRRNAWAMELLREVEAAPCPIPFVSVWSPHDTIVAPQNTSMVAPHYGQNITLPGVGHMEMVNSPQVMRVLKQTLDEFHDERGN</sequence>
<evidence type="ECO:0000313" key="4">
    <source>
        <dbReference type="Proteomes" id="UP000256774"/>
    </source>
</evidence>
<dbReference type="Proteomes" id="UP000256774">
    <property type="component" value="Unassembled WGS sequence"/>
</dbReference>
<reference evidence="3 4" key="1">
    <citation type="submission" date="2018-08" db="EMBL/GenBank/DDBJ databases">
        <title>Genomic Encyclopedia of Type Strains, Phase IV (KMG-IV): sequencing the most valuable type-strain genomes for metagenomic binning, comparative biology and taxonomic classification.</title>
        <authorList>
            <person name="Goeker M."/>
        </authorList>
    </citation>
    <scope>NUCLEOTIDE SEQUENCE [LARGE SCALE GENOMIC DNA]</scope>
    <source>
        <strain evidence="3 4">DSM 26022</strain>
    </source>
</reference>
<proteinExistence type="predicted"/>
<dbReference type="EMBL" id="QUNR01000004">
    <property type="protein sequence ID" value="REH36687.1"/>
    <property type="molecule type" value="Genomic_DNA"/>
</dbReference>
<dbReference type="InterPro" id="IPR029058">
    <property type="entry name" value="AB_hydrolase_fold"/>
</dbReference>
<dbReference type="PANTHER" id="PTHR37946:SF1">
    <property type="entry name" value="SLL1969 PROTEIN"/>
    <property type="match status" value="1"/>
</dbReference>
<feature type="transmembrane region" description="Helical" evidence="1">
    <location>
        <begin position="17"/>
        <end position="36"/>
    </location>
</feature>
<keyword evidence="3" id="KW-0378">Hydrolase</keyword>